<dbReference type="InterPro" id="IPR026541">
    <property type="entry name" value="MRG_dom"/>
</dbReference>
<evidence type="ECO:0000256" key="1">
    <source>
        <dbReference type="ARBA" id="ARBA00004123"/>
    </source>
</evidence>
<feature type="domain" description="MRG" evidence="7">
    <location>
        <begin position="132"/>
        <end position="304"/>
    </location>
</feature>
<dbReference type="GO" id="GO:0035267">
    <property type="term" value="C:NuA4 histone acetyltransferase complex"/>
    <property type="evidence" value="ECO:0007669"/>
    <property type="project" value="TreeGrafter"/>
</dbReference>
<evidence type="ECO:0000256" key="2">
    <source>
        <dbReference type="ARBA" id="ARBA00022853"/>
    </source>
</evidence>
<organism evidence="9 10">
    <name type="scientific">Caenorhabditis remanei</name>
    <name type="common">Caenorhabditis vulgaris</name>
    <dbReference type="NCBI Taxonomy" id="31234"/>
    <lineage>
        <taxon>Eukaryota</taxon>
        <taxon>Metazoa</taxon>
        <taxon>Ecdysozoa</taxon>
        <taxon>Nematoda</taxon>
        <taxon>Chromadorea</taxon>
        <taxon>Rhabditida</taxon>
        <taxon>Rhabditina</taxon>
        <taxon>Rhabditomorpha</taxon>
        <taxon>Rhabditoidea</taxon>
        <taxon>Rhabditidae</taxon>
        <taxon>Peloderinae</taxon>
        <taxon>Caenorhabditis</taxon>
    </lineage>
</organism>
<dbReference type="Pfam" id="PF22732">
    <property type="entry name" value="MSL3_chromo-like"/>
    <property type="match status" value="1"/>
</dbReference>
<name>A0A6A5HLU8_CAERE</name>
<feature type="domain" description="MSL3 chromodomain-like" evidence="8">
    <location>
        <begin position="10"/>
        <end position="75"/>
    </location>
</feature>
<dbReference type="Gene3D" id="1.10.274.30">
    <property type="entry name" value="MRG domain"/>
    <property type="match status" value="1"/>
</dbReference>
<evidence type="ECO:0000256" key="6">
    <source>
        <dbReference type="SAM" id="MobiDB-lite"/>
    </source>
</evidence>
<dbReference type="PANTHER" id="PTHR10880:SF48">
    <property type="entry name" value="MORTALITY FACTOR 4 LIKE 2"/>
    <property type="match status" value="1"/>
</dbReference>
<dbReference type="InterPro" id="IPR016197">
    <property type="entry name" value="Chromo-like_dom_sf"/>
</dbReference>
<dbReference type="CTD" id="9826480"/>
<reference evidence="9 10" key="1">
    <citation type="submission" date="2019-12" db="EMBL/GenBank/DDBJ databases">
        <title>Chromosome-level assembly of the Caenorhabditis remanei genome.</title>
        <authorList>
            <person name="Teterina A.A."/>
            <person name="Willis J.H."/>
            <person name="Phillips P.C."/>
        </authorList>
    </citation>
    <scope>NUCLEOTIDE SEQUENCE [LARGE SCALE GENOMIC DNA]</scope>
    <source>
        <strain evidence="9 10">PX506</strain>
        <tissue evidence="9">Whole organism</tissue>
    </source>
</reference>
<dbReference type="PANTHER" id="PTHR10880">
    <property type="entry name" value="MORTALITY FACTOR 4-LIKE PROTEIN"/>
    <property type="match status" value="1"/>
</dbReference>
<dbReference type="InterPro" id="IPR008676">
    <property type="entry name" value="MRG"/>
</dbReference>
<accession>A0A6A5HLU8</accession>
<dbReference type="GO" id="GO:0006325">
    <property type="term" value="P:chromatin organization"/>
    <property type="evidence" value="ECO:0007669"/>
    <property type="project" value="UniProtKB-KW"/>
</dbReference>
<protein>
    <submittedName>
        <fullName evidence="9">Uncharacterized protein</fullName>
    </submittedName>
</protein>
<keyword evidence="2" id="KW-0156">Chromatin regulator</keyword>
<dbReference type="Gene3D" id="2.30.30.140">
    <property type="match status" value="1"/>
</dbReference>
<dbReference type="Proteomes" id="UP000483820">
    <property type="component" value="Chromosome II"/>
</dbReference>
<evidence type="ECO:0000313" key="9">
    <source>
        <dbReference type="EMBL" id="KAF1767584.1"/>
    </source>
</evidence>
<evidence type="ECO:0000256" key="4">
    <source>
        <dbReference type="ARBA" id="ARBA00023163"/>
    </source>
</evidence>
<proteinExistence type="predicted"/>
<evidence type="ECO:0000259" key="8">
    <source>
        <dbReference type="Pfam" id="PF22732"/>
    </source>
</evidence>
<evidence type="ECO:0000256" key="5">
    <source>
        <dbReference type="ARBA" id="ARBA00023242"/>
    </source>
</evidence>
<keyword evidence="4" id="KW-0804">Transcription</keyword>
<sequence>MSSPAAHPVFKLGEICVCFQKETPYLAKVIGVEVKDGVQQYTIHYEGWNNRFNEVVPGDSGRVIKGTLEEYQIANNLPIKPSSKYQGRKSRKVESRASSSLGGSDIQEEEEVFTTRRMRLMEPRRVVRDDVADKKVEIEFSEPLRQILLNDCRMMSTRKTVLRLPDDGSVEDIIARYVDSMEDNLKPSTLYLMPTDNVEDINQVIGVYTANAIVNYFNLLLGSHLLYPSERADYRKRVERIGFRASEHYGIVHLLRMLSRFNEYYSYRPKAPGLAKYVETGIKMLMDYLTAHHQEYYLGDDSYELPPDVPSTSRVR</sequence>
<evidence type="ECO:0000256" key="3">
    <source>
        <dbReference type="ARBA" id="ARBA00023015"/>
    </source>
</evidence>
<dbReference type="GO" id="GO:0006355">
    <property type="term" value="P:regulation of DNA-templated transcription"/>
    <property type="evidence" value="ECO:0007669"/>
    <property type="project" value="InterPro"/>
</dbReference>
<dbReference type="InterPro" id="IPR038217">
    <property type="entry name" value="MRG_C_sf"/>
</dbReference>
<comment type="caution">
    <text evidence="9">The sequence shown here is derived from an EMBL/GenBank/DDBJ whole genome shotgun (WGS) entry which is preliminary data.</text>
</comment>
<dbReference type="RefSeq" id="XP_053590480.1">
    <property type="nucleotide sequence ID" value="XM_053726286.1"/>
</dbReference>
<feature type="region of interest" description="Disordered" evidence="6">
    <location>
        <begin position="82"/>
        <end position="108"/>
    </location>
</feature>
<dbReference type="EMBL" id="WUAV01000002">
    <property type="protein sequence ID" value="KAF1767584.1"/>
    <property type="molecule type" value="Genomic_DNA"/>
</dbReference>
<dbReference type="SUPFAM" id="SSF54160">
    <property type="entry name" value="Chromo domain-like"/>
    <property type="match status" value="1"/>
</dbReference>
<keyword evidence="3" id="KW-0805">Transcription regulation</keyword>
<dbReference type="PROSITE" id="PS51640">
    <property type="entry name" value="MRG"/>
    <property type="match status" value="1"/>
</dbReference>
<dbReference type="AlphaFoldDB" id="A0A6A5HLU8"/>
<dbReference type="InterPro" id="IPR053820">
    <property type="entry name" value="MSL3_chromo-like"/>
</dbReference>
<keyword evidence="5" id="KW-0539">Nucleus</keyword>
<dbReference type="Pfam" id="PF05712">
    <property type="entry name" value="MRG"/>
    <property type="match status" value="1"/>
</dbReference>
<evidence type="ECO:0000313" key="10">
    <source>
        <dbReference type="Proteomes" id="UP000483820"/>
    </source>
</evidence>
<comment type="subcellular location">
    <subcellularLocation>
        <location evidence="1">Nucleus</location>
    </subcellularLocation>
</comment>
<dbReference type="KEGG" id="crq:GCK72_007543"/>
<evidence type="ECO:0000259" key="7">
    <source>
        <dbReference type="Pfam" id="PF05712"/>
    </source>
</evidence>
<gene>
    <name evidence="9" type="ORF">GCK72_007543</name>
</gene>
<dbReference type="GO" id="GO:0005634">
    <property type="term" value="C:nucleus"/>
    <property type="evidence" value="ECO:0007669"/>
    <property type="project" value="UniProtKB-SubCell"/>
</dbReference>
<dbReference type="GeneID" id="9826480"/>